<comment type="subcellular location">
    <subcellularLocation>
        <location evidence="1 13">Cytoplasm</location>
    </subcellularLocation>
</comment>
<dbReference type="Proteomes" id="UP000245765">
    <property type="component" value="Unassembled WGS sequence"/>
</dbReference>
<keyword evidence="6 13" id="KW-0479">Metal-binding</keyword>
<dbReference type="EC" id="6.1.1.16" evidence="13"/>
<evidence type="ECO:0000256" key="2">
    <source>
        <dbReference type="ARBA" id="ARBA00005594"/>
    </source>
</evidence>
<feature type="binding site" evidence="13">
    <location>
        <position position="234"/>
    </location>
    <ligand>
        <name>Zn(2+)</name>
        <dbReference type="ChEBI" id="CHEBI:29105"/>
    </ligand>
</feature>
<evidence type="ECO:0000256" key="11">
    <source>
        <dbReference type="ARBA" id="ARBA00023146"/>
    </source>
</evidence>
<dbReference type="InterPro" id="IPR015803">
    <property type="entry name" value="Cys-tRNA-ligase"/>
</dbReference>
<dbReference type="GO" id="GO:0005524">
    <property type="term" value="F:ATP binding"/>
    <property type="evidence" value="ECO:0007669"/>
    <property type="project" value="UniProtKB-UniRule"/>
</dbReference>
<evidence type="ECO:0000256" key="8">
    <source>
        <dbReference type="ARBA" id="ARBA00022833"/>
    </source>
</evidence>
<evidence type="ECO:0000256" key="1">
    <source>
        <dbReference type="ARBA" id="ARBA00004496"/>
    </source>
</evidence>
<evidence type="ECO:0000256" key="5">
    <source>
        <dbReference type="ARBA" id="ARBA00022598"/>
    </source>
</evidence>
<comment type="cofactor">
    <cofactor evidence="13">
        <name>Zn(2+)</name>
        <dbReference type="ChEBI" id="CHEBI:29105"/>
    </cofactor>
    <text evidence="13">Binds 1 zinc ion per subunit.</text>
</comment>
<accession>A0A317FGW6</accession>
<dbReference type="GO" id="GO:0004817">
    <property type="term" value="F:cysteine-tRNA ligase activity"/>
    <property type="evidence" value="ECO:0007669"/>
    <property type="project" value="UniProtKB-UniRule"/>
</dbReference>
<feature type="binding site" evidence="13">
    <location>
        <position position="29"/>
    </location>
    <ligand>
        <name>Zn(2+)</name>
        <dbReference type="ChEBI" id="CHEBI:29105"/>
    </ligand>
</feature>
<evidence type="ECO:0000256" key="3">
    <source>
        <dbReference type="ARBA" id="ARBA00011245"/>
    </source>
</evidence>
<evidence type="ECO:0000259" key="14">
    <source>
        <dbReference type="SMART" id="SM00840"/>
    </source>
</evidence>
<keyword evidence="4 13" id="KW-0963">Cytoplasm</keyword>
<dbReference type="Gene3D" id="1.20.120.1910">
    <property type="entry name" value="Cysteine-tRNA ligase, C-terminal anti-codon recognition domain"/>
    <property type="match status" value="1"/>
</dbReference>
<dbReference type="GO" id="GO:0006423">
    <property type="term" value="P:cysteinyl-tRNA aminoacylation"/>
    <property type="evidence" value="ECO:0007669"/>
    <property type="project" value="UniProtKB-UniRule"/>
</dbReference>
<dbReference type="PANTHER" id="PTHR10890">
    <property type="entry name" value="CYSTEINYL-TRNA SYNTHETASE"/>
    <property type="match status" value="1"/>
</dbReference>
<dbReference type="GO" id="GO:0008270">
    <property type="term" value="F:zinc ion binding"/>
    <property type="evidence" value="ECO:0007669"/>
    <property type="project" value="UniProtKB-UniRule"/>
</dbReference>
<evidence type="ECO:0000256" key="6">
    <source>
        <dbReference type="ARBA" id="ARBA00022723"/>
    </source>
</evidence>
<protein>
    <recommendedName>
        <fullName evidence="13">Cysteine--tRNA ligase</fullName>
        <ecNumber evidence="13">6.1.1.16</ecNumber>
    </recommendedName>
    <alternativeName>
        <fullName evidence="13">Cysteinyl-tRNA synthetase</fullName>
        <shortName evidence="13">CysRS</shortName>
    </alternativeName>
</protein>
<feature type="binding site" evidence="13">
    <location>
        <position position="270"/>
    </location>
    <ligand>
        <name>ATP</name>
        <dbReference type="ChEBI" id="CHEBI:30616"/>
    </ligand>
</feature>
<dbReference type="RefSeq" id="WP_109870386.1">
    <property type="nucleotide sequence ID" value="NZ_QGNA01000002.1"/>
</dbReference>
<keyword evidence="7 13" id="KW-0547">Nucleotide-binding</keyword>
<comment type="caution">
    <text evidence="15">The sequence shown here is derived from an EMBL/GenBank/DDBJ whole genome shotgun (WGS) entry which is preliminary data.</text>
</comment>
<dbReference type="PANTHER" id="PTHR10890:SF3">
    <property type="entry name" value="CYSTEINE--TRNA LIGASE, CYTOPLASMIC"/>
    <property type="match status" value="1"/>
</dbReference>
<dbReference type="EMBL" id="QGNA01000002">
    <property type="protein sequence ID" value="PWS37277.1"/>
    <property type="molecule type" value="Genomic_DNA"/>
</dbReference>
<dbReference type="AlphaFoldDB" id="A0A317FGW6"/>
<dbReference type="Pfam" id="PF23493">
    <property type="entry name" value="CysS_C"/>
    <property type="match status" value="1"/>
</dbReference>
<feature type="binding site" evidence="13">
    <location>
        <position position="238"/>
    </location>
    <ligand>
        <name>Zn(2+)</name>
        <dbReference type="ChEBI" id="CHEBI:29105"/>
    </ligand>
</feature>
<comment type="subunit">
    <text evidence="3 13">Monomer.</text>
</comment>
<comment type="similarity">
    <text evidence="2 13">Belongs to the class-I aminoacyl-tRNA synthetase family.</text>
</comment>
<keyword evidence="5 13" id="KW-0436">Ligase</keyword>
<dbReference type="InterPro" id="IPR015273">
    <property type="entry name" value="Cys-tRNA-synt_Ia_DALR"/>
</dbReference>
<keyword evidence="8 13" id="KW-0862">Zinc</keyword>
<dbReference type="NCBIfam" id="TIGR00435">
    <property type="entry name" value="cysS"/>
    <property type="match status" value="1"/>
</dbReference>
<dbReference type="CDD" id="cd00672">
    <property type="entry name" value="CysRS_core"/>
    <property type="match status" value="1"/>
</dbReference>
<keyword evidence="9 13" id="KW-0067">ATP-binding</keyword>
<dbReference type="Pfam" id="PF09190">
    <property type="entry name" value="DALR_2"/>
    <property type="match status" value="1"/>
</dbReference>
<feature type="short sequence motif" description="'HIGH' region" evidence="13">
    <location>
        <begin position="31"/>
        <end position="41"/>
    </location>
</feature>
<dbReference type="SUPFAM" id="SSF47323">
    <property type="entry name" value="Anticodon-binding domain of a subclass of class I aminoacyl-tRNA synthetases"/>
    <property type="match status" value="1"/>
</dbReference>
<keyword evidence="11 13" id="KW-0030">Aminoacyl-tRNA synthetase</keyword>
<dbReference type="InterPro" id="IPR024909">
    <property type="entry name" value="Cys-tRNA/MSH_ligase"/>
</dbReference>
<evidence type="ECO:0000313" key="15">
    <source>
        <dbReference type="EMBL" id="PWS37277.1"/>
    </source>
</evidence>
<dbReference type="InterPro" id="IPR014729">
    <property type="entry name" value="Rossmann-like_a/b/a_fold"/>
</dbReference>
<dbReference type="InterPro" id="IPR032678">
    <property type="entry name" value="tRNA-synt_1_cat_dom"/>
</dbReference>
<sequence length="465" mass="51239">MELQIHNSATRRKERFVPLDPNHVRIYVCGPTVYDLAHLGNARPNVVFDVLVRLLRRLYPKVTYARNITDVEDKIIDRAKESGEGIAALTARTTADFHRDMAALGVLPPDIEPRATGTIPEMVSLIEKLIANGHAYAAEGHVLFAVGSFAEYGKLSGRSPDELLAGARVEVAPYKRDAGDFVLWKPSTPDQPGWDSPWGRGRPGWHIECSAMSWKHLGPDFDIHGGGADLLFPHHENEVAQSLCAFPGSHFARYWMHNGMLLVDGEKMSKSLGNFRTVQDILALGPWAGEAFRLLLLKTQYRMALDYTEAALQEARKELDRFYRALSKMAHVTPERGDEPHPVEQPPFEQALADDLNTPLALASLHYLVSAANEALAAGDDAALPHLKGRIVAAGAVLGLLQQEPEAWFRGGADDDAAAIEAAIAARLAARKEKNWAEADRIRKELADQGILLEDGPQGTTWRRA</sequence>
<dbReference type="GO" id="GO:0005829">
    <property type="term" value="C:cytosol"/>
    <property type="evidence" value="ECO:0007669"/>
    <property type="project" value="TreeGrafter"/>
</dbReference>
<evidence type="ECO:0000256" key="7">
    <source>
        <dbReference type="ARBA" id="ARBA00022741"/>
    </source>
</evidence>
<dbReference type="InterPro" id="IPR009080">
    <property type="entry name" value="tRNAsynth_Ia_anticodon-bd"/>
</dbReference>
<gene>
    <name evidence="13" type="primary">cysS</name>
    <name evidence="15" type="ORF">DFH01_10525</name>
</gene>
<dbReference type="InterPro" id="IPR056411">
    <property type="entry name" value="CysS_C"/>
</dbReference>
<evidence type="ECO:0000313" key="16">
    <source>
        <dbReference type="Proteomes" id="UP000245765"/>
    </source>
</evidence>
<dbReference type="Gene3D" id="3.40.50.620">
    <property type="entry name" value="HUPs"/>
    <property type="match status" value="1"/>
</dbReference>
<organism evidence="15 16">
    <name type="scientific">Falsiroseomonas bella</name>
    <dbReference type="NCBI Taxonomy" id="2184016"/>
    <lineage>
        <taxon>Bacteria</taxon>
        <taxon>Pseudomonadati</taxon>
        <taxon>Pseudomonadota</taxon>
        <taxon>Alphaproteobacteria</taxon>
        <taxon>Acetobacterales</taxon>
        <taxon>Roseomonadaceae</taxon>
        <taxon>Falsiroseomonas</taxon>
    </lineage>
</organism>
<dbReference type="PRINTS" id="PR00983">
    <property type="entry name" value="TRNASYNTHCYS"/>
</dbReference>
<proteinExistence type="inferred from homology"/>
<evidence type="ECO:0000256" key="13">
    <source>
        <dbReference type="HAMAP-Rule" id="MF_00041"/>
    </source>
</evidence>
<feature type="domain" description="Cysteinyl-tRNA synthetase class Ia DALR" evidence="14">
    <location>
        <begin position="347"/>
        <end position="409"/>
    </location>
</feature>
<dbReference type="HAMAP" id="MF_00041">
    <property type="entry name" value="Cys_tRNA_synth"/>
    <property type="match status" value="1"/>
</dbReference>
<dbReference type="Pfam" id="PF01406">
    <property type="entry name" value="tRNA-synt_1e"/>
    <property type="match status" value="1"/>
</dbReference>
<dbReference type="OrthoDB" id="9815130at2"/>
<evidence type="ECO:0000256" key="12">
    <source>
        <dbReference type="ARBA" id="ARBA00047398"/>
    </source>
</evidence>
<keyword evidence="10 13" id="KW-0648">Protein biosynthesis</keyword>
<feature type="short sequence motif" description="'KMSKS' region" evidence="13">
    <location>
        <begin position="267"/>
        <end position="271"/>
    </location>
</feature>
<comment type="catalytic activity">
    <reaction evidence="12 13">
        <text>tRNA(Cys) + L-cysteine + ATP = L-cysteinyl-tRNA(Cys) + AMP + diphosphate</text>
        <dbReference type="Rhea" id="RHEA:17773"/>
        <dbReference type="Rhea" id="RHEA-COMP:9661"/>
        <dbReference type="Rhea" id="RHEA-COMP:9679"/>
        <dbReference type="ChEBI" id="CHEBI:30616"/>
        <dbReference type="ChEBI" id="CHEBI:33019"/>
        <dbReference type="ChEBI" id="CHEBI:35235"/>
        <dbReference type="ChEBI" id="CHEBI:78442"/>
        <dbReference type="ChEBI" id="CHEBI:78517"/>
        <dbReference type="ChEBI" id="CHEBI:456215"/>
        <dbReference type="EC" id="6.1.1.16"/>
    </reaction>
</comment>
<evidence type="ECO:0000256" key="4">
    <source>
        <dbReference type="ARBA" id="ARBA00022490"/>
    </source>
</evidence>
<dbReference type="SUPFAM" id="SSF52374">
    <property type="entry name" value="Nucleotidylyl transferase"/>
    <property type="match status" value="1"/>
</dbReference>
<name>A0A317FGW6_9PROT</name>
<dbReference type="SMART" id="SM00840">
    <property type="entry name" value="DALR_2"/>
    <property type="match status" value="1"/>
</dbReference>
<evidence type="ECO:0000256" key="9">
    <source>
        <dbReference type="ARBA" id="ARBA00022840"/>
    </source>
</evidence>
<dbReference type="FunFam" id="3.40.50.620:FF:000068">
    <property type="entry name" value="Cysteine--tRNA ligase"/>
    <property type="match status" value="1"/>
</dbReference>
<reference evidence="16" key="1">
    <citation type="submission" date="2018-05" db="EMBL/GenBank/DDBJ databases">
        <authorList>
            <person name="Du Z."/>
            <person name="Wang X."/>
        </authorList>
    </citation>
    <scope>NUCLEOTIDE SEQUENCE [LARGE SCALE GENOMIC DNA]</scope>
    <source>
        <strain evidence="16">CQN31</strain>
    </source>
</reference>
<evidence type="ECO:0000256" key="10">
    <source>
        <dbReference type="ARBA" id="ARBA00022917"/>
    </source>
</evidence>
<keyword evidence="16" id="KW-1185">Reference proteome</keyword>
<feature type="binding site" evidence="13">
    <location>
        <position position="209"/>
    </location>
    <ligand>
        <name>Zn(2+)</name>
        <dbReference type="ChEBI" id="CHEBI:29105"/>
    </ligand>
</feature>